<feature type="compositionally biased region" description="Acidic residues" evidence="1">
    <location>
        <begin position="232"/>
        <end position="242"/>
    </location>
</feature>
<dbReference type="OrthoDB" id="1932900at2759"/>
<gene>
    <name evidence="2" type="ORF">Cgig2_007510</name>
</gene>
<keyword evidence="3" id="KW-1185">Reference proteome</keyword>
<comment type="caution">
    <text evidence="2">The sequence shown here is derived from an EMBL/GenBank/DDBJ whole genome shotgun (WGS) entry which is preliminary data.</text>
</comment>
<sequence>MMGFTKSLGWMSKNKWKCRNLFWRVRAAMKKSVKSNQNGEKKKLRFQYDPFSYALNFDDGAAAIEGGGLRRERVSEDENRSSSSDSSCCKLQCFCFLAADDKTWVYVILIRPWTRSQTSKAANIASPKELTIQASPTSSSRPRKRSQTSEANRASPKDPTPKANPTSSSRPKIRLLPSSPKDSSHLFPTLNLTELVDFDMNTLAKEPEPHVDELANFLRKMQEERGNNEGDIMSDDGSEDADFNGAEQEPVDEYDDTSLDK</sequence>
<protein>
    <submittedName>
        <fullName evidence="2">Uncharacterized protein</fullName>
    </submittedName>
</protein>
<feature type="region of interest" description="Disordered" evidence="1">
    <location>
        <begin position="120"/>
        <end position="186"/>
    </location>
</feature>
<proteinExistence type="predicted"/>
<dbReference type="EMBL" id="JAKOGI010000721">
    <property type="protein sequence ID" value="KAJ8431094.1"/>
    <property type="molecule type" value="Genomic_DNA"/>
</dbReference>
<accession>A0A9Q1JU92</accession>
<feature type="compositionally biased region" description="Acidic residues" evidence="1">
    <location>
        <begin position="249"/>
        <end position="261"/>
    </location>
</feature>
<name>A0A9Q1JU92_9CARY</name>
<evidence type="ECO:0000313" key="3">
    <source>
        <dbReference type="Proteomes" id="UP001153076"/>
    </source>
</evidence>
<dbReference type="PANTHER" id="PTHR34538">
    <property type="entry name" value="EXPRESSED PROTEIN"/>
    <property type="match status" value="1"/>
</dbReference>
<reference evidence="2" key="1">
    <citation type="submission" date="2022-04" db="EMBL/GenBank/DDBJ databases">
        <title>Carnegiea gigantea Genome sequencing and assembly v2.</title>
        <authorList>
            <person name="Copetti D."/>
            <person name="Sanderson M.J."/>
            <person name="Burquez A."/>
            <person name="Wojciechowski M.F."/>
        </authorList>
    </citation>
    <scope>NUCLEOTIDE SEQUENCE</scope>
    <source>
        <strain evidence="2">SGP5-SGP5p</strain>
        <tissue evidence="2">Aerial part</tissue>
    </source>
</reference>
<dbReference type="AlphaFoldDB" id="A0A9Q1JU92"/>
<organism evidence="2 3">
    <name type="scientific">Carnegiea gigantea</name>
    <dbReference type="NCBI Taxonomy" id="171969"/>
    <lineage>
        <taxon>Eukaryota</taxon>
        <taxon>Viridiplantae</taxon>
        <taxon>Streptophyta</taxon>
        <taxon>Embryophyta</taxon>
        <taxon>Tracheophyta</taxon>
        <taxon>Spermatophyta</taxon>
        <taxon>Magnoliopsida</taxon>
        <taxon>eudicotyledons</taxon>
        <taxon>Gunneridae</taxon>
        <taxon>Pentapetalae</taxon>
        <taxon>Caryophyllales</taxon>
        <taxon>Cactineae</taxon>
        <taxon>Cactaceae</taxon>
        <taxon>Cactoideae</taxon>
        <taxon>Echinocereeae</taxon>
        <taxon>Carnegiea</taxon>
    </lineage>
</organism>
<dbReference type="PANTHER" id="PTHR34538:SF13">
    <property type="entry name" value="OS02G0637200 PROTEIN"/>
    <property type="match status" value="1"/>
</dbReference>
<dbReference type="Proteomes" id="UP001153076">
    <property type="component" value="Unassembled WGS sequence"/>
</dbReference>
<feature type="region of interest" description="Disordered" evidence="1">
    <location>
        <begin position="219"/>
        <end position="261"/>
    </location>
</feature>
<evidence type="ECO:0000256" key="1">
    <source>
        <dbReference type="SAM" id="MobiDB-lite"/>
    </source>
</evidence>
<evidence type="ECO:0000313" key="2">
    <source>
        <dbReference type="EMBL" id="KAJ8431094.1"/>
    </source>
</evidence>